<reference evidence="2" key="1">
    <citation type="submission" date="2023-10" db="EMBL/GenBank/DDBJ databases">
        <authorList>
            <person name="Chen Y."/>
            <person name="Shah S."/>
            <person name="Dougan E. K."/>
            <person name="Thang M."/>
            <person name="Chan C."/>
        </authorList>
    </citation>
    <scope>NUCLEOTIDE SEQUENCE [LARGE SCALE GENOMIC DNA]</scope>
</reference>
<dbReference type="Proteomes" id="UP001189429">
    <property type="component" value="Unassembled WGS sequence"/>
</dbReference>
<feature type="region of interest" description="Disordered" evidence="1">
    <location>
        <begin position="1"/>
        <end position="98"/>
    </location>
</feature>
<gene>
    <name evidence="2" type="ORF">PCOR1329_LOCUS74564</name>
</gene>
<evidence type="ECO:0000313" key="3">
    <source>
        <dbReference type="Proteomes" id="UP001189429"/>
    </source>
</evidence>
<evidence type="ECO:0000313" key="2">
    <source>
        <dbReference type="EMBL" id="CAK0895967.1"/>
    </source>
</evidence>
<keyword evidence="3" id="KW-1185">Reference proteome</keyword>
<evidence type="ECO:0000256" key="1">
    <source>
        <dbReference type="SAM" id="MobiDB-lite"/>
    </source>
</evidence>
<proteinExistence type="predicted"/>
<organism evidence="2 3">
    <name type="scientific">Prorocentrum cordatum</name>
    <dbReference type="NCBI Taxonomy" id="2364126"/>
    <lineage>
        <taxon>Eukaryota</taxon>
        <taxon>Sar</taxon>
        <taxon>Alveolata</taxon>
        <taxon>Dinophyceae</taxon>
        <taxon>Prorocentrales</taxon>
        <taxon>Prorocentraceae</taxon>
        <taxon>Prorocentrum</taxon>
    </lineage>
</organism>
<accession>A0ABN9XAP6</accession>
<comment type="caution">
    <text evidence="2">The sequence shown here is derived from an EMBL/GenBank/DDBJ whole genome shotgun (WGS) entry which is preliminary data.</text>
</comment>
<protein>
    <submittedName>
        <fullName evidence="2">Uncharacterized protein</fullName>
    </submittedName>
</protein>
<dbReference type="EMBL" id="CAUYUJ010020117">
    <property type="protein sequence ID" value="CAK0895967.1"/>
    <property type="molecule type" value="Genomic_DNA"/>
</dbReference>
<name>A0ABN9XAP6_9DINO</name>
<sequence length="294" mass="30339">GALREGPQTARLPCRAPDAGQPPCDPEEAEAPPAPAHEALASPQEESPRQPRRSVRLEPGVRQLAPPSAELDALLRRPKRSATGTGCGSQECRHRTDASNERLPQLLSALQGPAEAPASPRPDGICRASEDSASSVLGRVRSSLQSSYGSLRAAWGHVEAVSSDGAVPVAVLQASLIKAGVGTRDAHAFTQALVMGASAPMLRPARGSKPAGTAGLISVSLGDVAAALSGAEPTPRAVAAARFSTMHGSVSSMLYASERKGGMSRRDARTILRSAPYGARASEDHAFVLPVSGF</sequence>
<feature type="non-terminal residue" evidence="2">
    <location>
        <position position="1"/>
    </location>
</feature>